<dbReference type="InterPro" id="IPR000850">
    <property type="entry name" value="Adenylat/UMP-CMP_kin"/>
</dbReference>
<feature type="binding site" evidence="5">
    <location>
        <begin position="111"/>
        <end position="114"/>
    </location>
    <ligand>
        <name>AMP</name>
        <dbReference type="ChEBI" id="CHEBI:456215"/>
    </ligand>
</feature>
<dbReference type="PRINTS" id="PR00094">
    <property type="entry name" value="ADENYLTKNASE"/>
</dbReference>
<comment type="subunit">
    <text evidence="5 7">Monomer.</text>
</comment>
<dbReference type="InterPro" id="IPR027417">
    <property type="entry name" value="P-loop_NTPase"/>
</dbReference>
<feature type="binding site" evidence="5">
    <location>
        <begin position="36"/>
        <end position="41"/>
    </location>
    <ligand>
        <name>ATP</name>
        <dbReference type="ChEBI" id="CHEBI:30616"/>
    </ligand>
</feature>
<dbReference type="NCBIfam" id="NF011104">
    <property type="entry name" value="PRK14531.1"/>
    <property type="match status" value="1"/>
</dbReference>
<feature type="binding site" evidence="5">
    <location>
        <position position="118"/>
    </location>
    <ligand>
        <name>AMP</name>
        <dbReference type="ChEBI" id="CHEBI:456215"/>
    </ligand>
</feature>
<dbReference type="EC" id="2.7.4.3" evidence="5 7"/>
<feature type="binding site" evidence="5">
    <location>
        <position position="153"/>
    </location>
    <ligand>
        <name>ATP</name>
        <dbReference type="ChEBI" id="CHEBI:30616"/>
    </ligand>
</feature>
<dbReference type="AlphaFoldDB" id="A0A1W1V9F3"/>
<dbReference type="NCBIfam" id="NF011105">
    <property type="entry name" value="PRK14532.1"/>
    <property type="match status" value="1"/>
</dbReference>
<keyword evidence="3 5" id="KW-0547">Nucleotide-binding</keyword>
<evidence type="ECO:0000313" key="9">
    <source>
        <dbReference type="Proteomes" id="UP000192266"/>
    </source>
</evidence>
<dbReference type="EMBL" id="FWWW01000052">
    <property type="protein sequence ID" value="SMB89624.1"/>
    <property type="molecule type" value="Genomic_DNA"/>
</dbReference>
<comment type="pathway">
    <text evidence="5">Purine metabolism; AMP biosynthesis via salvage pathway; AMP from ADP: step 1/1.</text>
</comment>
<feature type="binding site" evidence="5">
    <location>
        <begin position="83"/>
        <end position="85"/>
    </location>
    <ligand>
        <name>AMP</name>
        <dbReference type="ChEBI" id="CHEBI:456215"/>
    </ligand>
</feature>
<accession>A0A1W1V9F3</accession>
<keyword evidence="4 5" id="KW-0418">Kinase</keyword>
<dbReference type="GO" id="GO:0005524">
    <property type="term" value="F:ATP binding"/>
    <property type="evidence" value="ECO:0007669"/>
    <property type="project" value="UniProtKB-UniRule"/>
</dbReference>
<dbReference type="NCBIfam" id="NF011100">
    <property type="entry name" value="PRK14527.1"/>
    <property type="match status" value="1"/>
</dbReference>
<evidence type="ECO:0000256" key="7">
    <source>
        <dbReference type="RuleBase" id="RU003331"/>
    </source>
</evidence>
<dbReference type="PANTHER" id="PTHR23359">
    <property type="entry name" value="NUCLEOTIDE KINASE"/>
    <property type="match status" value="1"/>
</dbReference>
<feature type="binding site" evidence="5">
    <location>
        <position position="199"/>
    </location>
    <ligand>
        <name>ATP</name>
        <dbReference type="ChEBI" id="CHEBI:30616"/>
    </ligand>
</feature>
<evidence type="ECO:0000256" key="5">
    <source>
        <dbReference type="HAMAP-Rule" id="MF_00235"/>
    </source>
</evidence>
<dbReference type="Pfam" id="PF00406">
    <property type="entry name" value="ADK"/>
    <property type="match status" value="1"/>
</dbReference>
<comment type="function">
    <text evidence="5">Catalyzes the reversible transfer of the terminal phosphate group between ATP and AMP. Plays an important role in cellular energy homeostasis and in adenine nucleotide metabolism.</text>
</comment>
<organism evidence="8 9">
    <name type="scientific">Hymenobacter roseosalivarius DSM 11622</name>
    <dbReference type="NCBI Taxonomy" id="645990"/>
    <lineage>
        <taxon>Bacteria</taxon>
        <taxon>Pseudomonadati</taxon>
        <taxon>Bacteroidota</taxon>
        <taxon>Cytophagia</taxon>
        <taxon>Cytophagales</taxon>
        <taxon>Hymenobacteraceae</taxon>
        <taxon>Hymenobacter</taxon>
    </lineage>
</organism>
<dbReference type="PROSITE" id="PS00113">
    <property type="entry name" value="ADENYLATE_KINASE"/>
    <property type="match status" value="1"/>
</dbReference>
<dbReference type="Proteomes" id="UP000192266">
    <property type="component" value="Unassembled WGS sequence"/>
</dbReference>
<dbReference type="UniPathway" id="UPA00588">
    <property type="reaction ID" value="UER00649"/>
</dbReference>
<feature type="binding site" evidence="5">
    <location>
        <position position="159"/>
    </location>
    <ligand>
        <name>AMP</name>
        <dbReference type="ChEBI" id="CHEBI:456215"/>
    </ligand>
</feature>
<protein>
    <recommendedName>
        <fullName evidence="5 7">Adenylate kinase</fullName>
        <shortName evidence="5">AK</shortName>
        <ecNumber evidence="5 7">2.7.4.3</ecNumber>
    </recommendedName>
    <alternativeName>
        <fullName evidence="5">ATP-AMP transphosphorylase</fullName>
    </alternativeName>
    <alternativeName>
        <fullName evidence="5">ATP:AMP phosphotransferase</fullName>
    </alternativeName>
    <alternativeName>
        <fullName evidence="5">Adenylate monophosphate kinase</fullName>
    </alternativeName>
</protein>
<dbReference type="GO" id="GO:0005737">
    <property type="term" value="C:cytoplasm"/>
    <property type="evidence" value="ECO:0007669"/>
    <property type="project" value="UniProtKB-SubCell"/>
</dbReference>
<comment type="subcellular location">
    <subcellularLocation>
        <location evidence="5 7">Cytoplasm</location>
    </subcellularLocation>
</comment>
<keyword evidence="5" id="KW-0963">Cytoplasm</keyword>
<proteinExistence type="inferred from homology"/>
<dbReference type="NCBIfam" id="NF001381">
    <property type="entry name" value="PRK00279.1-3"/>
    <property type="match status" value="1"/>
</dbReference>
<feature type="binding site" evidence="5">
    <location>
        <position position="57"/>
    </location>
    <ligand>
        <name>AMP</name>
        <dbReference type="ChEBI" id="CHEBI:456215"/>
    </ligand>
</feature>
<dbReference type="GO" id="GO:0004017">
    <property type="term" value="F:AMP kinase activity"/>
    <property type="evidence" value="ECO:0007669"/>
    <property type="project" value="UniProtKB-UniRule"/>
</dbReference>
<dbReference type="CDD" id="cd01428">
    <property type="entry name" value="ADK"/>
    <property type="match status" value="1"/>
</dbReference>
<keyword evidence="5 7" id="KW-0067">ATP-binding</keyword>
<dbReference type="Gene3D" id="3.40.50.300">
    <property type="entry name" value="P-loop containing nucleotide triphosphate hydrolases"/>
    <property type="match status" value="1"/>
</dbReference>
<feature type="binding site" evidence="5">
    <location>
        <position position="62"/>
    </location>
    <ligand>
        <name>AMP</name>
        <dbReference type="ChEBI" id="CHEBI:456215"/>
    </ligand>
</feature>
<name>A0A1W1V9F3_9BACT</name>
<evidence type="ECO:0000256" key="2">
    <source>
        <dbReference type="ARBA" id="ARBA00022727"/>
    </source>
</evidence>
<dbReference type="STRING" id="645990.SAMN00120144_0961"/>
<evidence type="ECO:0000256" key="3">
    <source>
        <dbReference type="ARBA" id="ARBA00022741"/>
    </source>
</evidence>
<gene>
    <name evidence="5" type="primary">adk</name>
    <name evidence="8" type="ORF">SAMN00120144_0961</name>
</gene>
<dbReference type="SUPFAM" id="SSF52540">
    <property type="entry name" value="P-loop containing nucleoside triphosphate hydrolases"/>
    <property type="match status" value="1"/>
</dbReference>
<dbReference type="GO" id="GO:0044209">
    <property type="term" value="P:AMP salvage"/>
    <property type="evidence" value="ECO:0007669"/>
    <property type="project" value="UniProtKB-UniRule"/>
</dbReference>
<keyword evidence="1 5" id="KW-0808">Transferase</keyword>
<sequence>MEHFSTDSLSFPNTVFSFSCENPRSMLNIVLFGPPGAGKGTQSQKLIARYNLVHLSTGDLLRSQITQGTELGLRAKKLMDEGLLVPDEVVIGMIESQLANNTEAAGFIFDGFPRTVPQAQSLDELMVRYDTGVSCMIALEVAEEELVKRLLERGKTSGRPDDQDEAKIRRRVNVYNTETAQVAGYYAEQQKFHALNGIGAIEEIFTQICDIIDQKQVAPSLSDGQQAADEVKA</sequence>
<comment type="caution">
    <text evidence="5">Lacks conserved residue(s) required for the propagation of feature annotation.</text>
</comment>
<keyword evidence="9" id="KW-1185">Reference proteome</keyword>
<reference evidence="8 9" key="1">
    <citation type="submission" date="2017-04" db="EMBL/GenBank/DDBJ databases">
        <authorList>
            <person name="Afonso C.L."/>
            <person name="Miller P.J."/>
            <person name="Scott M.A."/>
            <person name="Spackman E."/>
            <person name="Goraichik I."/>
            <person name="Dimitrov K.M."/>
            <person name="Suarez D.L."/>
            <person name="Swayne D.E."/>
        </authorList>
    </citation>
    <scope>NUCLEOTIDE SEQUENCE [LARGE SCALE GENOMIC DNA]</scope>
    <source>
        <strain evidence="8 9">DSM 11622</strain>
    </source>
</reference>
<evidence type="ECO:0000256" key="1">
    <source>
        <dbReference type="ARBA" id="ARBA00022679"/>
    </source>
</evidence>
<comment type="similarity">
    <text evidence="5 6">Belongs to the adenylate kinase family.</text>
</comment>
<evidence type="ECO:0000313" key="8">
    <source>
        <dbReference type="EMBL" id="SMB89624.1"/>
    </source>
</evidence>
<comment type="catalytic activity">
    <reaction evidence="5 7">
        <text>AMP + ATP = 2 ADP</text>
        <dbReference type="Rhea" id="RHEA:12973"/>
        <dbReference type="ChEBI" id="CHEBI:30616"/>
        <dbReference type="ChEBI" id="CHEBI:456215"/>
        <dbReference type="ChEBI" id="CHEBI:456216"/>
        <dbReference type="EC" id="2.7.4.3"/>
    </reaction>
</comment>
<comment type="domain">
    <text evidence="5">Consists of three domains, a large central CORE domain and two small peripheral domains, NMPbind and LID, which undergo movements during catalysis. The LID domain closes over the site of phosphoryl transfer upon ATP binding. Assembling and dissambling the active center during each catalytic cycle provides an effective means to prevent ATP hydrolysis.</text>
</comment>
<feature type="region of interest" description="NMP" evidence="5">
    <location>
        <begin position="56"/>
        <end position="85"/>
    </location>
</feature>
<feature type="binding site" evidence="5">
    <location>
        <position position="171"/>
    </location>
    <ligand>
        <name>AMP</name>
        <dbReference type="ChEBI" id="CHEBI:456215"/>
    </ligand>
</feature>
<evidence type="ECO:0000256" key="4">
    <source>
        <dbReference type="ARBA" id="ARBA00022777"/>
    </source>
</evidence>
<evidence type="ECO:0000256" key="6">
    <source>
        <dbReference type="RuleBase" id="RU003330"/>
    </source>
</evidence>
<dbReference type="HAMAP" id="MF_00235">
    <property type="entry name" value="Adenylate_kinase_Adk"/>
    <property type="match status" value="1"/>
</dbReference>
<keyword evidence="2 5" id="KW-0545">Nucleotide biosynthesis</keyword>
<dbReference type="InterPro" id="IPR033690">
    <property type="entry name" value="Adenylat_kinase_CS"/>
</dbReference>